<keyword evidence="3 5" id="KW-0413">Isomerase</keyword>
<gene>
    <name evidence="7" type="ORF">WKV53_17625</name>
</gene>
<evidence type="ECO:0000313" key="8">
    <source>
        <dbReference type="Proteomes" id="UP001371305"/>
    </source>
</evidence>
<feature type="chain" id="PRO_5046631207" description="Aldose 1-epimerase" evidence="6">
    <location>
        <begin position="17"/>
        <end position="379"/>
    </location>
</feature>
<keyword evidence="6" id="KW-0732">Signal</keyword>
<comment type="similarity">
    <text evidence="2 5">Belongs to the aldose epimerase family.</text>
</comment>
<dbReference type="NCBIfam" id="NF008277">
    <property type="entry name" value="PRK11055.1"/>
    <property type="match status" value="1"/>
</dbReference>
<comment type="caution">
    <text evidence="7">The sequence shown here is derived from an EMBL/GenBank/DDBJ whole genome shotgun (WGS) entry which is preliminary data.</text>
</comment>
<evidence type="ECO:0000256" key="2">
    <source>
        <dbReference type="ARBA" id="ARBA00006206"/>
    </source>
</evidence>
<organism evidence="7 8">
    <name type="scientific">Luteolibacter soli</name>
    <dbReference type="NCBI Taxonomy" id="3135280"/>
    <lineage>
        <taxon>Bacteria</taxon>
        <taxon>Pseudomonadati</taxon>
        <taxon>Verrucomicrobiota</taxon>
        <taxon>Verrucomicrobiia</taxon>
        <taxon>Verrucomicrobiales</taxon>
        <taxon>Verrucomicrobiaceae</taxon>
        <taxon>Luteolibacter</taxon>
    </lineage>
</organism>
<evidence type="ECO:0000256" key="1">
    <source>
        <dbReference type="ARBA" id="ARBA00005028"/>
    </source>
</evidence>
<dbReference type="EC" id="5.1.3.3" evidence="5"/>
<dbReference type="InterPro" id="IPR011013">
    <property type="entry name" value="Gal_mutarotase_sf_dom"/>
</dbReference>
<dbReference type="GO" id="GO:0016853">
    <property type="term" value="F:isomerase activity"/>
    <property type="evidence" value="ECO:0007669"/>
    <property type="project" value="UniProtKB-KW"/>
</dbReference>
<protein>
    <recommendedName>
        <fullName evidence="5">Aldose 1-epimerase</fullName>
        <ecNumber evidence="5">5.1.3.3</ecNumber>
    </recommendedName>
</protein>
<dbReference type="CDD" id="cd09019">
    <property type="entry name" value="galactose_mutarotase_like"/>
    <property type="match status" value="1"/>
</dbReference>
<dbReference type="Gene3D" id="2.70.98.10">
    <property type="match status" value="1"/>
</dbReference>
<keyword evidence="4 5" id="KW-0119">Carbohydrate metabolism</keyword>
<dbReference type="EMBL" id="JBBUKT010000007">
    <property type="protein sequence ID" value="MEK7952335.1"/>
    <property type="molecule type" value="Genomic_DNA"/>
</dbReference>
<evidence type="ECO:0000313" key="7">
    <source>
        <dbReference type="EMBL" id="MEK7952335.1"/>
    </source>
</evidence>
<name>A0ABU9B0D5_9BACT</name>
<accession>A0ABU9B0D5</accession>
<dbReference type="Pfam" id="PF01263">
    <property type="entry name" value="Aldose_epim"/>
    <property type="match status" value="1"/>
</dbReference>
<reference evidence="7 8" key="1">
    <citation type="submission" date="2024-04" db="EMBL/GenBank/DDBJ databases">
        <title>Luteolibacter sp. isolated from soil.</title>
        <authorList>
            <person name="An J."/>
        </authorList>
    </citation>
    <scope>NUCLEOTIDE SEQUENCE [LARGE SCALE GENOMIC DNA]</scope>
    <source>
        <strain evidence="7 8">Y139</strain>
    </source>
</reference>
<dbReference type="PIRSF" id="PIRSF005096">
    <property type="entry name" value="GALM"/>
    <property type="match status" value="1"/>
</dbReference>
<dbReference type="SUPFAM" id="SSF74650">
    <property type="entry name" value="Galactose mutarotase-like"/>
    <property type="match status" value="1"/>
</dbReference>
<dbReference type="RefSeq" id="WP_341406093.1">
    <property type="nucleotide sequence ID" value="NZ_JBBUKT010000007.1"/>
</dbReference>
<evidence type="ECO:0000256" key="3">
    <source>
        <dbReference type="ARBA" id="ARBA00023235"/>
    </source>
</evidence>
<dbReference type="InterPro" id="IPR047215">
    <property type="entry name" value="Galactose_mutarotase-like"/>
</dbReference>
<evidence type="ECO:0000256" key="6">
    <source>
        <dbReference type="SAM" id="SignalP"/>
    </source>
</evidence>
<proteinExistence type="inferred from homology"/>
<evidence type="ECO:0000256" key="4">
    <source>
        <dbReference type="ARBA" id="ARBA00023277"/>
    </source>
</evidence>
<dbReference type="Proteomes" id="UP001371305">
    <property type="component" value="Unassembled WGS sequence"/>
</dbReference>
<keyword evidence="8" id="KW-1185">Reference proteome</keyword>
<feature type="signal peptide" evidence="6">
    <location>
        <begin position="1"/>
        <end position="16"/>
    </location>
</feature>
<dbReference type="PANTHER" id="PTHR10091:SF0">
    <property type="entry name" value="GALACTOSE MUTAROTASE"/>
    <property type="match status" value="1"/>
</dbReference>
<dbReference type="InterPro" id="IPR015443">
    <property type="entry name" value="Aldose_1-epimerase"/>
</dbReference>
<evidence type="ECO:0000256" key="5">
    <source>
        <dbReference type="PIRNR" id="PIRNR005096"/>
    </source>
</evidence>
<comment type="pathway">
    <text evidence="1 5">Carbohydrate metabolism; hexose metabolism.</text>
</comment>
<dbReference type="InterPro" id="IPR014718">
    <property type="entry name" value="GH-type_carb-bd"/>
</dbReference>
<comment type="catalytic activity">
    <reaction evidence="5">
        <text>alpha-D-glucose = beta-D-glucose</text>
        <dbReference type="Rhea" id="RHEA:10264"/>
        <dbReference type="ChEBI" id="CHEBI:15903"/>
        <dbReference type="ChEBI" id="CHEBI:17925"/>
        <dbReference type="EC" id="5.1.3.3"/>
    </reaction>
</comment>
<dbReference type="InterPro" id="IPR008183">
    <property type="entry name" value="Aldose_1/G6P_1-epimerase"/>
</dbReference>
<sequence>MKTATLMTLMATACLAAGKDSASATSKIPVETFGKLPDGREAKIFTLTNKNGLRAKITDLGATIVSMEVPDKAGKNADVTYGFDSAEGYLSKGNPYFGATVGRFGNRIKDGKFSLNGKDYTLATNNEPGGIPCHLHGGNVGFNKVLWTAKADDASNSLDLTYVSKDGEEGYPGTLTTKVKYTLTEANELKWEVTATTDAPTVLNIVQHAYWNLSGVPNETINDHILTLDADKYLPTDKGLIPTGKLDSVTGTPMDFTKPTPIGERVGAEFEALKLGGGYDHAWILTKKEGIRHAATLKDPKSGRRLDISTDKPAIQFYGGNFLDGTVAGKGGVKYAYRTACALETENFPDAPNQPSFPTAVLKPGETYKHTMVLKFSAE</sequence>
<dbReference type="PANTHER" id="PTHR10091">
    <property type="entry name" value="ALDOSE-1-EPIMERASE"/>
    <property type="match status" value="1"/>
</dbReference>